<dbReference type="AlphaFoldDB" id="A0A1D2M9I3"/>
<gene>
    <name evidence="2" type="ORF">Ocin01_17036</name>
</gene>
<proteinExistence type="predicted"/>
<evidence type="ECO:0000313" key="2">
    <source>
        <dbReference type="EMBL" id="ODM89643.1"/>
    </source>
</evidence>
<reference evidence="2 3" key="1">
    <citation type="journal article" date="2016" name="Genome Biol. Evol.">
        <title>Gene Family Evolution Reflects Adaptation to Soil Environmental Stressors in the Genome of the Collembolan Orchesella cincta.</title>
        <authorList>
            <person name="Faddeeva-Vakhrusheva A."/>
            <person name="Derks M.F."/>
            <person name="Anvar S.Y."/>
            <person name="Agamennone V."/>
            <person name="Suring W."/>
            <person name="Smit S."/>
            <person name="van Straalen N.M."/>
            <person name="Roelofs D."/>
        </authorList>
    </citation>
    <scope>NUCLEOTIDE SEQUENCE [LARGE SCALE GENOMIC DNA]</scope>
    <source>
        <tissue evidence="2">Mixed pool</tissue>
    </source>
</reference>
<comment type="caution">
    <text evidence="2">The sequence shown here is derived from an EMBL/GenBank/DDBJ whole genome shotgun (WGS) entry which is preliminary data.</text>
</comment>
<accession>A0A1D2M9I3</accession>
<evidence type="ECO:0000256" key="1">
    <source>
        <dbReference type="SAM" id="SignalP"/>
    </source>
</evidence>
<dbReference type="Proteomes" id="UP000094527">
    <property type="component" value="Unassembled WGS sequence"/>
</dbReference>
<keyword evidence="1" id="KW-0732">Signal</keyword>
<dbReference type="EMBL" id="LJIJ01002481">
    <property type="protein sequence ID" value="ODM89643.1"/>
    <property type="molecule type" value="Genomic_DNA"/>
</dbReference>
<protein>
    <submittedName>
        <fullName evidence="2">Uncharacterized protein</fullName>
    </submittedName>
</protein>
<keyword evidence="3" id="KW-1185">Reference proteome</keyword>
<evidence type="ECO:0000313" key="3">
    <source>
        <dbReference type="Proteomes" id="UP000094527"/>
    </source>
</evidence>
<name>A0A1D2M9I3_ORCCI</name>
<organism evidence="2 3">
    <name type="scientific">Orchesella cincta</name>
    <name type="common">Springtail</name>
    <name type="synonym">Podura cincta</name>
    <dbReference type="NCBI Taxonomy" id="48709"/>
    <lineage>
        <taxon>Eukaryota</taxon>
        <taxon>Metazoa</taxon>
        <taxon>Ecdysozoa</taxon>
        <taxon>Arthropoda</taxon>
        <taxon>Hexapoda</taxon>
        <taxon>Collembola</taxon>
        <taxon>Entomobryomorpha</taxon>
        <taxon>Entomobryoidea</taxon>
        <taxon>Orchesellidae</taxon>
        <taxon>Orchesellinae</taxon>
        <taxon>Orchesella</taxon>
    </lineage>
</organism>
<feature type="signal peptide" evidence="1">
    <location>
        <begin position="1"/>
        <end position="30"/>
    </location>
</feature>
<feature type="chain" id="PRO_5008903673" evidence="1">
    <location>
        <begin position="31"/>
        <end position="189"/>
    </location>
</feature>
<sequence>MATSKIFRKSCCLMSVSLILLLTSPPLSRAQIKKFVYSGPDGCTNDECDCTENVIKTTNEEGATVVTSTWSCDKSSPMDYIRIPSSILQIFESAVRNVYFVFSGAPESIRSVSETVCNFPTRVTNGFMSLWNGGFTESFPKTIDSLQHLGDSTKLAVHASWNALNMLTDCVFNETEMAIERLKRYFSYK</sequence>